<dbReference type="eggNOG" id="ENOG50307Y4">
    <property type="taxonomic scope" value="Bacteria"/>
</dbReference>
<evidence type="ECO:0000313" key="2">
    <source>
        <dbReference type="Proteomes" id="UP000005104"/>
    </source>
</evidence>
<sequence length="221" mass="23925">MPINPVLPSTPSGITNAVKVLDSENSSKASAADKRSIIPVTEAAVYEASGQETNNTKLTYTRDSTKLSEISKQVDLKLSSLQGIVENLVAMQSLKTGESKGLSYDQIMKKYDGRLKAFYQNLQVNDSTRLNAQQEISEDGFWGVKQTSERAIEFAKALAGGDPSKVALLKDAIEKGYKAAEKAWGGGLPEICKLTQKAILKGLDDWANETMHPAENDKADG</sequence>
<name>H5Y5G4_9FIRM</name>
<evidence type="ECO:0000313" key="1">
    <source>
        <dbReference type="EMBL" id="EHQ90414.1"/>
    </source>
</evidence>
<dbReference type="EMBL" id="CM001441">
    <property type="protein sequence ID" value="EHQ90414.1"/>
    <property type="molecule type" value="Genomic_DNA"/>
</dbReference>
<dbReference type="Proteomes" id="UP000005104">
    <property type="component" value="Chromosome"/>
</dbReference>
<dbReference type="RefSeq" id="WP_007784806.1">
    <property type="nucleotide sequence ID" value="NZ_CM001441.1"/>
</dbReference>
<dbReference type="AlphaFoldDB" id="H5Y5G4"/>
<evidence type="ECO:0008006" key="3">
    <source>
        <dbReference type="Google" id="ProtNLM"/>
    </source>
</evidence>
<dbReference type="OrthoDB" id="49105at2"/>
<keyword evidence="2" id="KW-1185">Reference proteome</keyword>
<reference evidence="1 2" key="1">
    <citation type="submission" date="2011-11" db="EMBL/GenBank/DDBJ databases">
        <title>The Noncontiguous Finished genome of Desulfosporosinus youngiae DSM 17734.</title>
        <authorList>
            <consortium name="US DOE Joint Genome Institute (JGI-PGF)"/>
            <person name="Lucas S."/>
            <person name="Han J."/>
            <person name="Lapidus A."/>
            <person name="Cheng J.-F."/>
            <person name="Goodwin L."/>
            <person name="Pitluck S."/>
            <person name="Peters L."/>
            <person name="Ovchinnikova G."/>
            <person name="Lu M."/>
            <person name="Land M.L."/>
            <person name="Hauser L."/>
            <person name="Pester M."/>
            <person name="Spring S."/>
            <person name="Ollivier B."/>
            <person name="Rattei T."/>
            <person name="Klenk H.-P."/>
            <person name="Wagner M."/>
            <person name="Loy A."/>
            <person name="Woyke T.J."/>
        </authorList>
    </citation>
    <scope>NUCLEOTIDE SEQUENCE [LARGE SCALE GENOMIC DNA]</scope>
    <source>
        <strain evidence="1 2">DSM 17734</strain>
    </source>
</reference>
<accession>H5Y5G4</accession>
<protein>
    <recommendedName>
        <fullName evidence="3">DUF5610 domain-containing protein</fullName>
    </recommendedName>
</protein>
<proteinExistence type="predicted"/>
<dbReference type="HOGENOM" id="CLU_086921_1_0_9"/>
<organism evidence="1 2">
    <name type="scientific">Desulfosporosinus youngiae DSM 17734</name>
    <dbReference type="NCBI Taxonomy" id="768710"/>
    <lineage>
        <taxon>Bacteria</taxon>
        <taxon>Bacillati</taxon>
        <taxon>Bacillota</taxon>
        <taxon>Clostridia</taxon>
        <taxon>Eubacteriales</taxon>
        <taxon>Desulfitobacteriaceae</taxon>
        <taxon>Desulfosporosinus</taxon>
    </lineage>
</organism>
<gene>
    <name evidence="1" type="ORF">DesyoDRAFT_3390</name>
</gene>
<dbReference type="STRING" id="768710.DesyoDRAFT_3390"/>